<accession>A0A5S5DPP5</accession>
<dbReference type="InterPro" id="IPR046077">
    <property type="entry name" value="DUF6095"/>
</dbReference>
<protein>
    <submittedName>
        <fullName evidence="2">Uncharacterized protein</fullName>
    </submittedName>
</protein>
<dbReference type="AlphaFoldDB" id="A0A5S5DPP5"/>
<comment type="caution">
    <text evidence="2">The sequence shown here is derived from an EMBL/GenBank/DDBJ whole genome shotgun (WGS) entry which is preliminary data.</text>
</comment>
<organism evidence="2 3">
    <name type="scientific">Tenacibaculum adriaticum</name>
    <dbReference type="NCBI Taxonomy" id="413713"/>
    <lineage>
        <taxon>Bacteria</taxon>
        <taxon>Pseudomonadati</taxon>
        <taxon>Bacteroidota</taxon>
        <taxon>Flavobacteriia</taxon>
        <taxon>Flavobacteriales</taxon>
        <taxon>Flavobacteriaceae</taxon>
        <taxon>Tenacibaculum</taxon>
    </lineage>
</organism>
<keyword evidence="3" id="KW-1185">Reference proteome</keyword>
<keyword evidence="1" id="KW-1133">Transmembrane helix</keyword>
<evidence type="ECO:0000256" key="1">
    <source>
        <dbReference type="SAM" id="Phobius"/>
    </source>
</evidence>
<evidence type="ECO:0000313" key="2">
    <source>
        <dbReference type="EMBL" id="TYP96996.1"/>
    </source>
</evidence>
<evidence type="ECO:0000313" key="3">
    <source>
        <dbReference type="Proteomes" id="UP000323136"/>
    </source>
</evidence>
<name>A0A5S5DPP5_9FLAO</name>
<sequence length="78" mass="8840">MEGSPYEKPLKRLLILLGLLIISPIVLNVAFKALKIYTENPGVLIAYALLVIGICMILFTVYFGFKTFQSFLDVLFRK</sequence>
<feature type="transmembrane region" description="Helical" evidence="1">
    <location>
        <begin position="43"/>
        <end position="65"/>
    </location>
</feature>
<keyword evidence="1" id="KW-0812">Transmembrane</keyword>
<feature type="transmembrane region" description="Helical" evidence="1">
    <location>
        <begin position="12"/>
        <end position="31"/>
    </location>
</feature>
<dbReference type="EMBL" id="VNIA01000005">
    <property type="protein sequence ID" value="TYP96996.1"/>
    <property type="molecule type" value="Genomic_DNA"/>
</dbReference>
<reference evidence="2 3" key="1">
    <citation type="submission" date="2019-07" db="EMBL/GenBank/DDBJ databases">
        <title>Genomic Encyclopedia of Type Strains, Phase IV (KMG-IV): sequencing the most valuable type-strain genomes for metagenomic binning, comparative biology and taxonomic classification.</title>
        <authorList>
            <person name="Goeker M."/>
        </authorList>
    </citation>
    <scope>NUCLEOTIDE SEQUENCE [LARGE SCALE GENOMIC DNA]</scope>
    <source>
        <strain evidence="2 3">DSM 18961</strain>
    </source>
</reference>
<keyword evidence="1" id="KW-0472">Membrane</keyword>
<dbReference type="Pfam" id="PF19589">
    <property type="entry name" value="DUF6095"/>
    <property type="match status" value="1"/>
</dbReference>
<dbReference type="RefSeq" id="WP_148870933.1">
    <property type="nucleotide sequence ID" value="NZ_VNIA01000005.1"/>
</dbReference>
<gene>
    <name evidence="2" type="ORF">C7447_1059</name>
</gene>
<dbReference type="OrthoDB" id="1189723at2"/>
<dbReference type="Proteomes" id="UP000323136">
    <property type="component" value="Unassembled WGS sequence"/>
</dbReference>
<proteinExistence type="predicted"/>